<sequence>MIRVISFLGVALLSVSFFASSQEVYKYSEEYARCVSKNVDNPMSTECVDSEVNAQNKLIDSFIGKHSDITSPDDGNIIDLKSFTDSQRKEIDGKCDLWLKSGGQNGVLLNKQCILDETISLKKLLSDFVSSVDG</sequence>
<evidence type="ECO:0000313" key="2">
    <source>
        <dbReference type="EMBL" id="TKI01899.1"/>
    </source>
</evidence>
<keyword evidence="3" id="KW-1185">Reference proteome</keyword>
<comment type="caution">
    <text evidence="2">The sequence shown here is derived from an EMBL/GenBank/DDBJ whole genome shotgun (WGS) entry which is preliminary data.</text>
</comment>
<proteinExistence type="predicted"/>
<dbReference type="Proteomes" id="UP000305202">
    <property type="component" value="Unassembled WGS sequence"/>
</dbReference>
<name>A0ABY2SD51_9HYPH</name>
<evidence type="ECO:0000256" key="1">
    <source>
        <dbReference type="SAM" id="SignalP"/>
    </source>
</evidence>
<gene>
    <name evidence="2" type="ORF">FCN80_26035</name>
</gene>
<evidence type="ECO:0008006" key="4">
    <source>
        <dbReference type="Google" id="ProtNLM"/>
    </source>
</evidence>
<protein>
    <recommendedName>
        <fullName evidence="4">Lysozyme inhibitor LprI N-terminal domain-containing protein</fullName>
    </recommendedName>
</protein>
<dbReference type="Pfam" id="PF20889">
    <property type="entry name" value="TsiV3"/>
    <property type="match status" value="1"/>
</dbReference>
<dbReference type="InterPro" id="IPR049347">
    <property type="entry name" value="TsiV3"/>
</dbReference>
<dbReference type="InterPro" id="IPR049348">
    <property type="entry name" value="TsiV3_sf"/>
</dbReference>
<accession>A0ABY2SD51</accession>
<reference evidence="2 3" key="1">
    <citation type="submission" date="2019-04" db="EMBL/GenBank/DDBJ databases">
        <authorList>
            <person name="Li M."/>
            <person name="Gao C."/>
        </authorList>
    </citation>
    <scope>NUCLEOTIDE SEQUENCE [LARGE SCALE GENOMIC DNA]</scope>
    <source>
        <strain evidence="2 3">BGMRC 2031</strain>
    </source>
</reference>
<evidence type="ECO:0000313" key="3">
    <source>
        <dbReference type="Proteomes" id="UP000305202"/>
    </source>
</evidence>
<dbReference type="EMBL" id="SZPQ01000133">
    <property type="protein sequence ID" value="TKI01899.1"/>
    <property type="molecule type" value="Genomic_DNA"/>
</dbReference>
<organism evidence="2 3">
    <name type="scientific">Martelella alba</name>
    <dbReference type="NCBI Taxonomy" id="2590451"/>
    <lineage>
        <taxon>Bacteria</taxon>
        <taxon>Pseudomonadati</taxon>
        <taxon>Pseudomonadota</taxon>
        <taxon>Alphaproteobacteria</taxon>
        <taxon>Hyphomicrobiales</taxon>
        <taxon>Aurantimonadaceae</taxon>
        <taxon>Martelella</taxon>
    </lineage>
</organism>
<feature type="signal peptide" evidence="1">
    <location>
        <begin position="1"/>
        <end position="21"/>
    </location>
</feature>
<dbReference type="RefSeq" id="WP_136993254.1">
    <property type="nucleotide sequence ID" value="NZ_SZPQ01000133.1"/>
</dbReference>
<dbReference type="Gene3D" id="1.10.8.1160">
    <property type="match status" value="1"/>
</dbReference>
<keyword evidence="1" id="KW-0732">Signal</keyword>
<feature type="chain" id="PRO_5046446196" description="Lysozyme inhibitor LprI N-terminal domain-containing protein" evidence="1">
    <location>
        <begin position="22"/>
        <end position="134"/>
    </location>
</feature>